<dbReference type="OrthoDB" id="2470416at2"/>
<feature type="domain" description="HTH cro/C1-type" evidence="1">
    <location>
        <begin position="8"/>
        <end position="62"/>
    </location>
</feature>
<accession>A0A433YC55</accession>
<keyword evidence="3" id="KW-1185">Reference proteome</keyword>
<comment type="caution">
    <text evidence="2">The sequence shown here is derived from an EMBL/GenBank/DDBJ whole genome shotgun (WGS) entry which is preliminary data.</text>
</comment>
<dbReference type="RefSeq" id="WP_127191345.1">
    <property type="nucleotide sequence ID" value="NZ_RZNY01000004.1"/>
</dbReference>
<evidence type="ECO:0000313" key="3">
    <source>
        <dbReference type="Proteomes" id="UP000279446"/>
    </source>
</evidence>
<dbReference type="InterPro" id="IPR010982">
    <property type="entry name" value="Lambda_DNA-bd_dom_sf"/>
</dbReference>
<dbReference type="Proteomes" id="UP000279446">
    <property type="component" value="Unassembled WGS sequence"/>
</dbReference>
<dbReference type="InterPro" id="IPR001387">
    <property type="entry name" value="Cro/C1-type_HTH"/>
</dbReference>
<organism evidence="2 3">
    <name type="scientific">Paenibacillus anaericanus</name>
    <dbReference type="NCBI Taxonomy" id="170367"/>
    <lineage>
        <taxon>Bacteria</taxon>
        <taxon>Bacillati</taxon>
        <taxon>Bacillota</taxon>
        <taxon>Bacilli</taxon>
        <taxon>Bacillales</taxon>
        <taxon>Paenibacillaceae</taxon>
        <taxon>Paenibacillus</taxon>
    </lineage>
</organism>
<dbReference type="SUPFAM" id="SSF47413">
    <property type="entry name" value="lambda repressor-like DNA-binding domains"/>
    <property type="match status" value="1"/>
</dbReference>
<dbReference type="Gene3D" id="1.10.260.40">
    <property type="entry name" value="lambda repressor-like DNA-binding domains"/>
    <property type="match status" value="1"/>
</dbReference>
<dbReference type="Pfam" id="PF13443">
    <property type="entry name" value="HTH_26"/>
    <property type="match status" value="1"/>
</dbReference>
<dbReference type="EMBL" id="RZNY01000004">
    <property type="protein sequence ID" value="RUT47467.1"/>
    <property type="molecule type" value="Genomic_DNA"/>
</dbReference>
<dbReference type="GO" id="GO:0003677">
    <property type="term" value="F:DNA binding"/>
    <property type="evidence" value="ECO:0007669"/>
    <property type="project" value="InterPro"/>
</dbReference>
<dbReference type="AlphaFoldDB" id="A0A433YC55"/>
<evidence type="ECO:0000259" key="1">
    <source>
        <dbReference type="PROSITE" id="PS50943"/>
    </source>
</evidence>
<protein>
    <submittedName>
        <fullName evidence="2">XRE family transcriptional regulator</fullName>
    </submittedName>
</protein>
<proteinExistence type="predicted"/>
<sequence length="470" mass="55675">MNRISIIIKKYLDENHQSIEIFSNACGIGRGALRRIVYGNKMISIEQLDRITDALEMPVGTLYESYCEDCMTCNRGWKWLRPLFLRCDELELYNDLRKISHIIMQNSKFIQGTFEIAESFFDQDKHNSATILFESIVDVDKGSHFERLAISHYRLFKIVLYHNFGSPYVAHRFIPFRARLPEAYALDGLMLLTENFAALERWEDVEKYAEEMHLLAYDIYQSKLKNTKKFRNSLRHPLVYYYGRALLLKSIAYEYQGMYKECMRCITGYVDLSWFEGLNDEGRNEVERLSLFARGNMLCVQVKMGDQEVIPEYASFLRENPQEIVAGLITMLISANEYHYSIDQTLQLFSIESIKSIDFVDIDNSDSYYKKFFSRHRFCKFFYHYAEYCFVRGHYQEGIRNILLSLEVAIEMKNNRIMVLCMTWFEKYREHASLEQTEVYDLLCKGVQNNTHEERPESLESFWNFLMSTL</sequence>
<dbReference type="PROSITE" id="PS50943">
    <property type="entry name" value="HTH_CROC1"/>
    <property type="match status" value="1"/>
</dbReference>
<dbReference type="CDD" id="cd00093">
    <property type="entry name" value="HTH_XRE"/>
    <property type="match status" value="1"/>
</dbReference>
<name>A0A433YC55_9BACL</name>
<evidence type="ECO:0000313" key="2">
    <source>
        <dbReference type="EMBL" id="RUT47467.1"/>
    </source>
</evidence>
<reference evidence="2 3" key="1">
    <citation type="submission" date="2018-12" db="EMBL/GenBank/DDBJ databases">
        <authorList>
            <person name="Sun L."/>
            <person name="Chen Z."/>
        </authorList>
    </citation>
    <scope>NUCLEOTIDE SEQUENCE [LARGE SCALE GENOMIC DNA]</scope>
    <source>
        <strain evidence="2 3">DSM 15890</strain>
    </source>
</reference>
<gene>
    <name evidence="2" type="ORF">EJP82_07115</name>
</gene>
<dbReference type="SMART" id="SM00530">
    <property type="entry name" value="HTH_XRE"/>
    <property type="match status" value="1"/>
</dbReference>